<proteinExistence type="predicted"/>
<protein>
    <submittedName>
        <fullName evidence="1">Pyridoxamine 5'-phosphate oxidase family protein</fullName>
    </submittedName>
</protein>
<dbReference type="PANTHER" id="PTHR34071">
    <property type="entry name" value="5-NITROIMIDAZOLE ANTIBIOTICS RESISTANCE PROTEIN, NIMA-FAMILY-RELATED PROTEIN-RELATED"/>
    <property type="match status" value="1"/>
</dbReference>
<dbReference type="Gene3D" id="2.30.110.10">
    <property type="entry name" value="Electron Transport, Fmn-binding Protein, Chain A"/>
    <property type="match status" value="1"/>
</dbReference>
<dbReference type="PANTHER" id="PTHR34071:SF2">
    <property type="entry name" value="FLAVIN-NUCLEOTIDE-BINDING PROTEIN"/>
    <property type="match status" value="1"/>
</dbReference>
<dbReference type="Pfam" id="PF12900">
    <property type="entry name" value="Pyridox_ox_2"/>
    <property type="match status" value="1"/>
</dbReference>
<dbReference type="EMBL" id="SRYJ01000051">
    <property type="protein sequence ID" value="TGY67849.1"/>
    <property type="molecule type" value="Genomic_DNA"/>
</dbReference>
<evidence type="ECO:0000313" key="2">
    <source>
        <dbReference type="Proteomes" id="UP000310760"/>
    </source>
</evidence>
<accession>A0A4V3RSQ9</accession>
<dbReference type="Proteomes" id="UP000310760">
    <property type="component" value="Unassembled WGS sequence"/>
</dbReference>
<sequence>MQHRMKTHQLTAEQISRLLRECLVGCLATVGIDNTPYVTPVHFVYTDGDIYFHGLPKGQKISNIQVNPDISFNIYKMDGLLLDADGKPCDTNTEYQSVIAQGKAEIVSDIDRKRKVLNAIVDKYTPQYSGCQVPDNMVKGTAVVAVRITQLTGKYWN</sequence>
<reference evidence="1 2" key="1">
    <citation type="submission" date="2019-04" db="EMBL/GenBank/DDBJ databases">
        <title>Microbes associate with the intestines of laboratory mice.</title>
        <authorList>
            <person name="Navarre W."/>
            <person name="Wong E."/>
            <person name="Huang K."/>
            <person name="Tropini C."/>
            <person name="Ng K."/>
            <person name="Yu B."/>
        </authorList>
    </citation>
    <scope>NUCLEOTIDE SEQUENCE [LARGE SCALE GENOMIC DNA]</scope>
    <source>
        <strain evidence="1 2">NM22_B1</strain>
    </source>
</reference>
<dbReference type="AlphaFoldDB" id="A0A4V3RSQ9"/>
<dbReference type="SUPFAM" id="SSF50475">
    <property type="entry name" value="FMN-binding split barrel"/>
    <property type="match status" value="1"/>
</dbReference>
<comment type="caution">
    <text evidence="1">The sequence shown here is derived from an EMBL/GenBank/DDBJ whole genome shotgun (WGS) entry which is preliminary data.</text>
</comment>
<gene>
    <name evidence="1" type="ORF">E5339_18525</name>
</gene>
<evidence type="ECO:0000313" key="1">
    <source>
        <dbReference type="EMBL" id="TGY67849.1"/>
    </source>
</evidence>
<organism evidence="1 2">
    <name type="scientific">Phocaeicola sartorii</name>
    <dbReference type="NCBI Taxonomy" id="671267"/>
    <lineage>
        <taxon>Bacteria</taxon>
        <taxon>Pseudomonadati</taxon>
        <taxon>Bacteroidota</taxon>
        <taxon>Bacteroidia</taxon>
        <taxon>Bacteroidales</taxon>
        <taxon>Bacteroidaceae</taxon>
        <taxon>Phocaeicola</taxon>
    </lineage>
</organism>
<dbReference type="InterPro" id="IPR012349">
    <property type="entry name" value="Split_barrel_FMN-bd"/>
</dbReference>
<name>A0A4V3RSQ9_9BACT</name>
<dbReference type="RefSeq" id="WP_135952526.1">
    <property type="nucleotide sequence ID" value="NZ_CAOOJZ010000001.1"/>
</dbReference>
<dbReference type="InterPro" id="IPR024747">
    <property type="entry name" value="Pyridox_Oxase-rel"/>
</dbReference>